<protein>
    <submittedName>
        <fullName evidence="1">Uncharacterized protein</fullName>
    </submittedName>
</protein>
<proteinExistence type="predicted"/>
<accession>A0A3N9TI97</accession>
<dbReference type="Proteomes" id="UP000281112">
    <property type="component" value="Unassembled WGS sequence"/>
</dbReference>
<reference evidence="1 2" key="1">
    <citation type="submission" date="2018-11" db="EMBL/GenBank/DDBJ databases">
        <title>Vibrio LJC006 sp. nov., isolated from seawater during the bloom of the enteromorpha.</title>
        <authorList>
            <person name="Liang J."/>
        </authorList>
    </citation>
    <scope>NUCLEOTIDE SEQUENCE [LARGE SCALE GENOMIC DNA]</scope>
    <source>
        <strain evidence="1 2">LJC006</strain>
    </source>
</reference>
<dbReference type="AlphaFoldDB" id="A0A3N9TI97"/>
<evidence type="ECO:0000313" key="1">
    <source>
        <dbReference type="EMBL" id="RQW64018.1"/>
    </source>
</evidence>
<evidence type="ECO:0000313" key="2">
    <source>
        <dbReference type="Proteomes" id="UP000281112"/>
    </source>
</evidence>
<keyword evidence="2" id="KW-1185">Reference proteome</keyword>
<sequence length="70" mass="7458">MLSKGYTVATKAELGTISLPDNYTIIWDTLGESGFISGMGYGVGIEFDTAVALKAYIYTNGWLSPSNSTV</sequence>
<comment type="caution">
    <text evidence="1">The sequence shown here is derived from an EMBL/GenBank/DDBJ whole genome shotgun (WGS) entry which is preliminary data.</text>
</comment>
<organism evidence="1 2">
    <name type="scientific">Vibrio viridaestus</name>
    <dbReference type="NCBI Taxonomy" id="2487322"/>
    <lineage>
        <taxon>Bacteria</taxon>
        <taxon>Pseudomonadati</taxon>
        <taxon>Pseudomonadota</taxon>
        <taxon>Gammaproteobacteria</taxon>
        <taxon>Vibrionales</taxon>
        <taxon>Vibrionaceae</taxon>
        <taxon>Vibrio</taxon>
    </lineage>
</organism>
<gene>
    <name evidence="1" type="ORF">EES38_05280</name>
</gene>
<dbReference type="EMBL" id="RJVQ01000002">
    <property type="protein sequence ID" value="RQW64018.1"/>
    <property type="molecule type" value="Genomic_DNA"/>
</dbReference>
<name>A0A3N9TI97_9VIBR</name>